<dbReference type="SUPFAM" id="SSF144091">
    <property type="entry name" value="Rhomboid-like"/>
    <property type="match status" value="1"/>
</dbReference>
<dbReference type="GO" id="GO:0004252">
    <property type="term" value="F:serine-type endopeptidase activity"/>
    <property type="evidence" value="ECO:0007669"/>
    <property type="project" value="InterPro"/>
</dbReference>
<feature type="transmembrane region" description="Helical" evidence="5">
    <location>
        <begin position="59"/>
        <end position="81"/>
    </location>
</feature>
<evidence type="ECO:0000256" key="4">
    <source>
        <dbReference type="ARBA" id="ARBA00023136"/>
    </source>
</evidence>
<dbReference type="InterPro" id="IPR022764">
    <property type="entry name" value="Peptidase_S54_rhomboid_dom"/>
</dbReference>
<dbReference type="Pfam" id="PF01694">
    <property type="entry name" value="Rhomboid"/>
    <property type="match status" value="1"/>
</dbReference>
<organism evidence="7 8">
    <name type="scientific">Rheinheimera salexigens</name>
    <dbReference type="NCBI Taxonomy" id="1628148"/>
    <lineage>
        <taxon>Bacteria</taxon>
        <taxon>Pseudomonadati</taxon>
        <taxon>Pseudomonadota</taxon>
        <taxon>Gammaproteobacteria</taxon>
        <taxon>Chromatiales</taxon>
        <taxon>Chromatiaceae</taxon>
        <taxon>Rheinheimera</taxon>
    </lineage>
</organism>
<evidence type="ECO:0000259" key="6">
    <source>
        <dbReference type="Pfam" id="PF01694"/>
    </source>
</evidence>
<protein>
    <submittedName>
        <fullName evidence="7">Rhombosortase</fullName>
    </submittedName>
</protein>
<evidence type="ECO:0000256" key="5">
    <source>
        <dbReference type="SAM" id="Phobius"/>
    </source>
</evidence>
<dbReference type="NCBIfam" id="TIGR03902">
    <property type="entry name" value="rhom_GG_sort"/>
    <property type="match status" value="1"/>
</dbReference>
<proteinExistence type="predicted"/>
<dbReference type="STRING" id="1628148.BI198_00450"/>
<feature type="transmembrane region" description="Helical" evidence="5">
    <location>
        <begin position="15"/>
        <end position="39"/>
    </location>
</feature>
<feature type="transmembrane region" description="Helical" evidence="5">
    <location>
        <begin position="90"/>
        <end position="108"/>
    </location>
</feature>
<gene>
    <name evidence="7" type="ORF">BI198_00450</name>
</gene>
<feature type="transmembrane region" description="Helical" evidence="5">
    <location>
        <begin position="171"/>
        <end position="193"/>
    </location>
</feature>
<keyword evidence="3 5" id="KW-1133">Transmembrane helix</keyword>
<evidence type="ECO:0000256" key="3">
    <source>
        <dbReference type="ARBA" id="ARBA00022989"/>
    </source>
</evidence>
<feature type="domain" description="Peptidase S54 rhomboid" evidence="6">
    <location>
        <begin position="49"/>
        <end position="188"/>
    </location>
</feature>
<feature type="transmembrane region" description="Helical" evidence="5">
    <location>
        <begin position="114"/>
        <end position="131"/>
    </location>
</feature>
<evidence type="ECO:0000256" key="1">
    <source>
        <dbReference type="ARBA" id="ARBA00004141"/>
    </source>
</evidence>
<name>A0A1E7Q1Y2_9GAMM</name>
<dbReference type="AlphaFoldDB" id="A0A1E7Q1Y2"/>
<dbReference type="OrthoDB" id="196054at2"/>
<dbReference type="GO" id="GO:0016020">
    <property type="term" value="C:membrane"/>
    <property type="evidence" value="ECO:0007669"/>
    <property type="project" value="UniProtKB-SubCell"/>
</dbReference>
<accession>A0A1E7Q1Y2</accession>
<dbReference type="InterPro" id="IPR035952">
    <property type="entry name" value="Rhomboid-like_sf"/>
</dbReference>
<sequence length="201" mass="22740">MLRLGITLPLAQRHLLPVLMVAALLGLLFLLPEHFANWLMFEREALKSGQLWRLFSGQFMHLSLAHLLLNLSGIAMFWLLFAEYTAGWRFLWLLPLLALGCSTGIWFFASNIDYYVGFSGVLYGLFAWGALQDVMQRQPFSRLLLLVIITKVSYEFIFSPIPIAAINANPLATAAHFFGVISALMIISISYLFSSKLHRNT</sequence>
<comment type="subcellular location">
    <subcellularLocation>
        <location evidence="1">Membrane</location>
        <topology evidence="1">Multi-pass membrane protein</topology>
    </subcellularLocation>
</comment>
<evidence type="ECO:0000313" key="8">
    <source>
        <dbReference type="Proteomes" id="UP000242258"/>
    </source>
</evidence>
<dbReference type="EMBL" id="MKEK01000001">
    <property type="protein sequence ID" value="OEY68205.1"/>
    <property type="molecule type" value="Genomic_DNA"/>
</dbReference>
<evidence type="ECO:0000313" key="7">
    <source>
        <dbReference type="EMBL" id="OEY68205.1"/>
    </source>
</evidence>
<reference evidence="8" key="1">
    <citation type="submission" date="2016-09" db="EMBL/GenBank/DDBJ databases">
        <authorList>
            <person name="Wan X."/>
            <person name="Hou S."/>
        </authorList>
    </citation>
    <scope>NUCLEOTIDE SEQUENCE [LARGE SCALE GENOMIC DNA]</scope>
    <source>
        <strain evidence="8">KH87</strain>
    </source>
</reference>
<comment type="caution">
    <text evidence="7">The sequence shown here is derived from an EMBL/GenBank/DDBJ whole genome shotgun (WGS) entry which is preliminary data.</text>
</comment>
<dbReference type="RefSeq" id="WP_070047772.1">
    <property type="nucleotide sequence ID" value="NZ_CBCSDO010000011.1"/>
</dbReference>
<keyword evidence="8" id="KW-1185">Reference proteome</keyword>
<evidence type="ECO:0000256" key="2">
    <source>
        <dbReference type="ARBA" id="ARBA00022692"/>
    </source>
</evidence>
<dbReference type="Gene3D" id="1.20.1540.10">
    <property type="entry name" value="Rhomboid-like"/>
    <property type="match status" value="1"/>
</dbReference>
<dbReference type="InterPro" id="IPR023826">
    <property type="entry name" value="Rhom-like_SP_proteobac"/>
</dbReference>
<dbReference type="Proteomes" id="UP000242258">
    <property type="component" value="Unassembled WGS sequence"/>
</dbReference>
<keyword evidence="2 5" id="KW-0812">Transmembrane</keyword>
<feature type="transmembrane region" description="Helical" evidence="5">
    <location>
        <begin position="143"/>
        <end position="165"/>
    </location>
</feature>
<keyword evidence="4 5" id="KW-0472">Membrane</keyword>